<dbReference type="InterPro" id="IPR058240">
    <property type="entry name" value="rSAM_sf"/>
</dbReference>
<dbReference type="AlphaFoldDB" id="A0A2U9T3L8"/>
<protein>
    <recommendedName>
        <fullName evidence="3">Radical SAM protein</fullName>
    </recommendedName>
</protein>
<gene>
    <name evidence="1" type="ORF">C9I47_1586</name>
</gene>
<dbReference type="EMBL" id="CP029843">
    <property type="protein sequence ID" value="AWV07286.1"/>
    <property type="molecule type" value="Genomic_DNA"/>
</dbReference>
<evidence type="ECO:0000313" key="2">
    <source>
        <dbReference type="Proteomes" id="UP000249447"/>
    </source>
</evidence>
<reference evidence="1 2" key="1">
    <citation type="submission" date="2018-05" db="EMBL/GenBank/DDBJ databases">
        <title>The complete genome of Lysobacter maris HZ9B, a marine bacterium antagonistic against terrestrial plant pathogens.</title>
        <authorList>
            <person name="Zhang X.-Q."/>
        </authorList>
    </citation>
    <scope>NUCLEOTIDE SEQUENCE [LARGE SCALE GENOMIC DNA]</scope>
    <source>
        <strain evidence="1 2">HZ9B</strain>
    </source>
</reference>
<accession>A0A2U9T3L8</accession>
<sequence>MSRVMPAAEPLATAAPGQLPLAGRSPLFERLRERTPALLRRAPAPSDPARWHRATVAGRAYRFAQPLTFTPYAAARPCSARCRFCSETLKPERDGRMAARLRPDADYFQTLQRALRAVRGIPMSWSLSGLEASDDEAWLLRLLETLGDEERRGGVIHERVLYSNGAGLARGRGGELISALRAFDLSWLELSRHHPREDRNQAIMRFRPGERVADADTFAATARALAAALPLKLVCLLQRGGVDNPDEVIDYLRWAASLGARSVIFREFSRLDAGYRSTVTRRYIDDARVSIETLLEACMTAPWWSSMRPLRLTEGYYFWNLVMQSESGLEVVFETSDYAAMHRCHRSGDVYKLVFHPDGHLCAGWEPDHDLIWTPADG</sequence>
<keyword evidence="2" id="KW-1185">Reference proteome</keyword>
<proteinExistence type="predicted"/>
<dbReference type="SUPFAM" id="SSF102114">
    <property type="entry name" value="Radical SAM enzymes"/>
    <property type="match status" value="1"/>
</dbReference>
<dbReference type="InterPro" id="IPR013785">
    <property type="entry name" value="Aldolase_TIM"/>
</dbReference>
<dbReference type="Gene3D" id="3.20.20.70">
    <property type="entry name" value="Aldolase class I"/>
    <property type="match status" value="1"/>
</dbReference>
<dbReference type="KEGG" id="lmb:C9I47_1586"/>
<name>A0A2U9T3L8_9GAMM</name>
<evidence type="ECO:0000313" key="1">
    <source>
        <dbReference type="EMBL" id="AWV07286.1"/>
    </source>
</evidence>
<evidence type="ECO:0008006" key="3">
    <source>
        <dbReference type="Google" id="ProtNLM"/>
    </source>
</evidence>
<dbReference type="Proteomes" id="UP000249447">
    <property type="component" value="Chromosome"/>
</dbReference>
<organism evidence="1 2">
    <name type="scientific">Marilutibacter maris</name>
    <dbReference type="NCBI Taxonomy" id="1605891"/>
    <lineage>
        <taxon>Bacteria</taxon>
        <taxon>Pseudomonadati</taxon>
        <taxon>Pseudomonadota</taxon>
        <taxon>Gammaproteobacteria</taxon>
        <taxon>Lysobacterales</taxon>
        <taxon>Lysobacteraceae</taxon>
        <taxon>Marilutibacter</taxon>
    </lineage>
</organism>